<keyword evidence="4" id="KW-0472">Membrane</keyword>
<keyword evidence="2" id="KW-0274">FAD</keyword>
<keyword evidence="4" id="KW-1133">Transmembrane helix</keyword>
<dbReference type="AlphaFoldDB" id="A0A1M5JG59"/>
<dbReference type="PANTHER" id="PTHR43644:SF1">
    <property type="entry name" value="NAD(P)H-FLAVIN REDUCTASE"/>
    <property type="match status" value="1"/>
</dbReference>
<evidence type="ECO:0000313" key="6">
    <source>
        <dbReference type="EMBL" id="SHG39566.1"/>
    </source>
</evidence>
<dbReference type="EMBL" id="FQWD01000003">
    <property type="protein sequence ID" value="SHG39566.1"/>
    <property type="molecule type" value="Genomic_DNA"/>
</dbReference>
<keyword evidence="7" id="KW-1185">Reference proteome</keyword>
<dbReference type="InterPro" id="IPR036010">
    <property type="entry name" value="2Fe-2S_ferredoxin-like_sf"/>
</dbReference>
<evidence type="ECO:0000259" key="5">
    <source>
        <dbReference type="PROSITE" id="PS51085"/>
    </source>
</evidence>
<dbReference type="PROSITE" id="PS51085">
    <property type="entry name" value="2FE2S_FER_2"/>
    <property type="match status" value="1"/>
</dbReference>
<evidence type="ECO:0000256" key="2">
    <source>
        <dbReference type="ARBA" id="ARBA00022827"/>
    </source>
</evidence>
<reference evidence="7" key="1">
    <citation type="submission" date="2016-11" db="EMBL/GenBank/DDBJ databases">
        <authorList>
            <person name="Varghese N."/>
            <person name="Submissions S."/>
        </authorList>
    </citation>
    <scope>NUCLEOTIDE SEQUENCE [LARGE SCALE GENOMIC DNA]</scope>
    <source>
        <strain evidence="7">CGMCC 1.8995</strain>
    </source>
</reference>
<dbReference type="InterPro" id="IPR005625">
    <property type="entry name" value="PepSY-ass_TM"/>
</dbReference>
<keyword evidence="3" id="KW-0830">Ubiquinone</keyword>
<dbReference type="GO" id="GO:0051536">
    <property type="term" value="F:iron-sulfur cluster binding"/>
    <property type="evidence" value="ECO:0007669"/>
    <property type="project" value="InterPro"/>
</dbReference>
<dbReference type="Pfam" id="PF00111">
    <property type="entry name" value="Fer2"/>
    <property type="match status" value="1"/>
</dbReference>
<evidence type="ECO:0000256" key="1">
    <source>
        <dbReference type="ARBA" id="ARBA00022630"/>
    </source>
</evidence>
<dbReference type="OrthoDB" id="9806195at2"/>
<organism evidence="6 7">
    <name type="scientific">Marisediminitalea aggregata</name>
    <dbReference type="NCBI Taxonomy" id="634436"/>
    <lineage>
        <taxon>Bacteria</taxon>
        <taxon>Pseudomonadati</taxon>
        <taxon>Pseudomonadota</taxon>
        <taxon>Gammaproteobacteria</taxon>
        <taxon>Alteromonadales</taxon>
        <taxon>Alteromonadaceae</taxon>
        <taxon>Marisediminitalea</taxon>
    </lineage>
</organism>
<feature type="domain" description="2Fe-2S ferredoxin-type" evidence="5">
    <location>
        <begin position="242"/>
        <end position="335"/>
    </location>
</feature>
<dbReference type="Gene3D" id="3.10.20.30">
    <property type="match status" value="1"/>
</dbReference>
<dbReference type="RefSeq" id="WP_073321986.1">
    <property type="nucleotide sequence ID" value="NZ_FQWD01000003.1"/>
</dbReference>
<keyword evidence="1" id="KW-0285">Flavoprotein</keyword>
<protein>
    <submittedName>
        <fullName evidence="6">LPXTG-motif cell wall anchor domain-containing protein</fullName>
    </submittedName>
</protein>
<name>A0A1M5JG59_9ALTE</name>
<dbReference type="InterPro" id="IPR001041">
    <property type="entry name" value="2Fe-2S_ferredoxin-type"/>
</dbReference>
<proteinExistence type="predicted"/>
<dbReference type="InterPro" id="IPR012675">
    <property type="entry name" value="Beta-grasp_dom_sf"/>
</dbReference>
<dbReference type="NCBIfam" id="TIGR01167">
    <property type="entry name" value="LPXTG_anchor"/>
    <property type="match status" value="1"/>
</dbReference>
<dbReference type="Proteomes" id="UP000184520">
    <property type="component" value="Unassembled WGS sequence"/>
</dbReference>
<feature type="transmembrane region" description="Helical" evidence="4">
    <location>
        <begin position="12"/>
        <end position="32"/>
    </location>
</feature>
<dbReference type="SUPFAM" id="SSF54292">
    <property type="entry name" value="2Fe-2S ferredoxin-like"/>
    <property type="match status" value="1"/>
</dbReference>
<evidence type="ECO:0000256" key="3">
    <source>
        <dbReference type="ARBA" id="ARBA00023075"/>
    </source>
</evidence>
<gene>
    <name evidence="6" type="ORF">SAMN05216361_2083</name>
</gene>
<keyword evidence="4" id="KW-0812">Transmembrane</keyword>
<sequence>MINPVNITRWHKWLSALVGIQCLIWAGTGLYFNQMDTQAASGNQYRQPVSHRGNTPTARFIPLSKLPVDEPVLSAELIWVSGTPLYQVKTQEPLHQYTAQQHKLFHAVSGLPWYIQPAQVKRIAVKSYNGPGSASAPALTLPPFEFDGRQQNPLWKVTFNDDVNTEVYLHADTGKVIAHSNDHSRLKHLMLTLHFMDYTNTGGFNHPLIVVFGMATLMLAGSGLVLAYRRRLSASPSAKASVDVTVTYNGQRQTLTLPAKQPLFFALTKHNISVPTECGGGGSCGQCVIQTTNDVLASPTERALLSDAEIASGKRLSCQHMAGEFSDVSVDYGEV</sequence>
<dbReference type="Pfam" id="PF03929">
    <property type="entry name" value="PepSY_TM"/>
    <property type="match status" value="1"/>
</dbReference>
<evidence type="ECO:0000256" key="4">
    <source>
        <dbReference type="SAM" id="Phobius"/>
    </source>
</evidence>
<dbReference type="PANTHER" id="PTHR43644">
    <property type="entry name" value="NA(+)-TRANSLOCATING NADH-QUINONE REDUCTASE SUBUNIT"/>
    <property type="match status" value="1"/>
</dbReference>
<evidence type="ECO:0000313" key="7">
    <source>
        <dbReference type="Proteomes" id="UP000184520"/>
    </source>
</evidence>
<feature type="transmembrane region" description="Helical" evidence="4">
    <location>
        <begin position="208"/>
        <end position="228"/>
    </location>
</feature>
<dbReference type="STRING" id="634436.SAMN05216361_2083"/>
<accession>A0A1M5JG59</accession>